<evidence type="ECO:0000259" key="2">
    <source>
        <dbReference type="SMART" id="SM00128"/>
    </source>
</evidence>
<feature type="domain" description="Inositol polyphosphate-related phosphatase" evidence="2">
    <location>
        <begin position="59"/>
        <end position="462"/>
    </location>
</feature>
<dbReference type="STRING" id="554155.C5FJB4"/>
<dbReference type="SMART" id="SM00128">
    <property type="entry name" value="IPPc"/>
    <property type="match status" value="1"/>
</dbReference>
<feature type="region of interest" description="Disordered" evidence="1">
    <location>
        <begin position="998"/>
        <end position="1017"/>
    </location>
</feature>
<dbReference type="RefSeq" id="XP_002849420.1">
    <property type="nucleotide sequence ID" value="XM_002849374.1"/>
</dbReference>
<dbReference type="eggNOG" id="KOG0565">
    <property type="taxonomic scope" value="Eukaryota"/>
</dbReference>
<dbReference type="EMBL" id="DS995702">
    <property type="protein sequence ID" value="EEQ29535.1"/>
    <property type="molecule type" value="Genomic_DNA"/>
</dbReference>
<dbReference type="GO" id="GO:0004439">
    <property type="term" value="F:phosphatidylinositol-4,5-bisphosphate 5-phosphatase activity"/>
    <property type="evidence" value="ECO:0007669"/>
    <property type="project" value="TreeGrafter"/>
</dbReference>
<dbReference type="InterPro" id="IPR046985">
    <property type="entry name" value="IP5"/>
</dbReference>
<dbReference type="AlphaFoldDB" id="C5FJB4"/>
<dbReference type="OMA" id="NWDAAQI"/>
<dbReference type="HOGENOM" id="CLU_005563_0_0_1"/>
<dbReference type="GeneID" id="9226495"/>
<gene>
    <name evidence="3" type="ORF">MCYG_02354</name>
</gene>
<dbReference type="PANTHER" id="PTHR11200:SF300">
    <property type="entry name" value="TYPE II INOSITOL 1,4,5-TRISPHOSPHATE 5-PHOSPHATASE"/>
    <property type="match status" value="1"/>
</dbReference>
<feature type="region of interest" description="Disordered" evidence="1">
    <location>
        <begin position="1"/>
        <end position="29"/>
    </location>
</feature>
<feature type="region of interest" description="Disordered" evidence="1">
    <location>
        <begin position="329"/>
        <end position="382"/>
    </location>
</feature>
<dbReference type="PANTHER" id="PTHR11200">
    <property type="entry name" value="INOSITOL 5-PHOSPHATASE"/>
    <property type="match status" value="1"/>
</dbReference>
<dbReference type="InterPro" id="IPR036691">
    <property type="entry name" value="Endo/exonu/phosph_ase_sf"/>
</dbReference>
<dbReference type="Gene3D" id="3.60.10.10">
    <property type="entry name" value="Endonuclease/exonuclease/phosphatase"/>
    <property type="match status" value="1"/>
</dbReference>
<dbReference type="GO" id="GO:0046856">
    <property type="term" value="P:phosphatidylinositol dephosphorylation"/>
    <property type="evidence" value="ECO:0007669"/>
    <property type="project" value="InterPro"/>
</dbReference>
<dbReference type="InterPro" id="IPR000300">
    <property type="entry name" value="IPPc"/>
</dbReference>
<dbReference type="SUPFAM" id="SSF56219">
    <property type="entry name" value="DNase I-like"/>
    <property type="match status" value="1"/>
</dbReference>
<dbReference type="Pfam" id="PF22669">
    <property type="entry name" value="Exo_endo_phos2"/>
    <property type="match status" value="2"/>
</dbReference>
<dbReference type="InterPro" id="IPR048869">
    <property type="entry name" value="OCRL-1_2_ASH"/>
</dbReference>
<keyword evidence="4" id="KW-1185">Reference proteome</keyword>
<dbReference type="Proteomes" id="UP000002035">
    <property type="component" value="Unassembled WGS sequence"/>
</dbReference>
<dbReference type="VEuPathDB" id="FungiDB:MCYG_02354"/>
<evidence type="ECO:0000313" key="4">
    <source>
        <dbReference type="Proteomes" id="UP000002035"/>
    </source>
</evidence>
<dbReference type="Gene3D" id="2.60.40.10">
    <property type="entry name" value="Immunoglobulins"/>
    <property type="match status" value="1"/>
</dbReference>
<proteinExistence type="predicted"/>
<name>C5FJB4_ARTOC</name>
<feature type="compositionally biased region" description="Polar residues" evidence="1">
    <location>
        <begin position="592"/>
        <end position="604"/>
    </location>
</feature>
<evidence type="ECO:0000256" key="1">
    <source>
        <dbReference type="SAM" id="MobiDB-lite"/>
    </source>
</evidence>
<accession>C5FJB4</accession>
<dbReference type="InterPro" id="IPR013783">
    <property type="entry name" value="Ig-like_fold"/>
</dbReference>
<reference evidence="4" key="1">
    <citation type="journal article" date="2012" name="MBio">
        <title>Comparative genome analysis of Trichophyton rubrum and related dermatophytes reveals candidate genes involved in infection.</title>
        <authorList>
            <person name="Martinez D.A."/>
            <person name="Oliver B.G."/>
            <person name="Graeser Y."/>
            <person name="Goldberg J.M."/>
            <person name="Li W."/>
            <person name="Martinez-Rossi N.M."/>
            <person name="Monod M."/>
            <person name="Shelest E."/>
            <person name="Barton R.C."/>
            <person name="Birch E."/>
            <person name="Brakhage A.A."/>
            <person name="Chen Z."/>
            <person name="Gurr S.J."/>
            <person name="Heiman D."/>
            <person name="Heitman J."/>
            <person name="Kosti I."/>
            <person name="Rossi A."/>
            <person name="Saif S."/>
            <person name="Samalova M."/>
            <person name="Saunders C.W."/>
            <person name="Shea T."/>
            <person name="Summerbell R.C."/>
            <person name="Xu J."/>
            <person name="Young S."/>
            <person name="Zeng Q."/>
            <person name="Birren B.W."/>
            <person name="Cuomo C.A."/>
            <person name="White T.C."/>
        </authorList>
    </citation>
    <scope>NUCLEOTIDE SEQUENCE [LARGE SCALE GENOMIC DNA]</scope>
    <source>
        <strain evidence="4">ATCC MYA-4605 / CBS 113480</strain>
    </source>
</reference>
<dbReference type="Pfam" id="PF21310">
    <property type="entry name" value="OCRL-like_ASH"/>
    <property type="match status" value="1"/>
</dbReference>
<sequence>MAVLEDAQAAPNAKLTTNTETIPGAFPDPQAEEPIVVSLNDLSLSAGVRARKAEYIRQRKLRIRIGSWNVAALSGPEEDLKKWLVQEPAAQGNATKEGNNGVIDIDCDSSGVAVDKGASESTGQPSRNDSFETYGEGPDLYILGLQEIVDVSSPTEALRPYVDPGPSAKWNTALRNALPSGYSCIASQQLVGMLLLVYAAPSLAPHISSVSSTSVGTGFMGYTGNKGAVATRIVIGETTRLVFVNSHLAAGAEKANLERRNWDAAQITSRSSFAPVDEQDLVSGELNQQFGAEEFGFWFGDLNYRLDDIPGDDVRRLLHLHVQNEFRPAKQNTVSKSGEDSQSEVEEHRRSSESGTSLASEDGIQLEDNDIDPSDDPASLLNTLSSLLPHDQLQAQQKSGKSFHHGWREGPITFLPTYKYDVGRIGVFDSSEKQRSPSWCDRILFRTRSDYLRYERKAKEAEASKKRDEEMRTLGLDKAVEDDNVLFDYDPDQDAADYNVEEADMVEDATNIDAKYESTISLLEYTSHQDIVSSDHKPIHADFDITLDVVIPSLKAMIHQEVARELDKAENEARPDVTIVVDQHSEARRNSSSDNTESTSQPDTVNFGKVRYDVPMSRSLTLANTGSAPATFGFHYNPSIDTSGSHSSPPWLDIRVDWPANNSSQDDKLPKEYTFQPGDSANVRLTLCISDIEFVRELNEGKAKVDDILVLRVTDGRDHFLSIQGHWLTSSFGFSLEELTRIPEDGVRAINGPPISPGGNNSNARSSGPRELFKLTEAIAEHTERSIAEWGMVSSDSSPDNSAPPWEVDKKSGWPFNPQTWSLNDVSERQKLLVGVREAIDTNTPFSEHFPANFSWKYRTELLAETLITFLKSLRDGIITEQLWAALDQQQKLLRDKTRQQEPLPTEQMQSSILETLSSSPSHSVSFTFLTFMLNRIANEITPITPMPSPTSATIPGREQTVPTVIGSENSSAPASQSTLLNRQPSLSFPFRLRGRNSTLSGSSDANAPNSVSQTNPSITRREALNDSYASIFATVMFSSSIPVPEKEKDRKLWEERKKGIIAPFLCIDTR</sequence>
<feature type="compositionally biased region" description="Acidic residues" evidence="1">
    <location>
        <begin position="364"/>
        <end position="375"/>
    </location>
</feature>
<organism evidence="3 4">
    <name type="scientific">Arthroderma otae (strain ATCC MYA-4605 / CBS 113480)</name>
    <name type="common">Microsporum canis</name>
    <dbReference type="NCBI Taxonomy" id="554155"/>
    <lineage>
        <taxon>Eukaryota</taxon>
        <taxon>Fungi</taxon>
        <taxon>Dikarya</taxon>
        <taxon>Ascomycota</taxon>
        <taxon>Pezizomycotina</taxon>
        <taxon>Eurotiomycetes</taxon>
        <taxon>Eurotiomycetidae</taxon>
        <taxon>Onygenales</taxon>
        <taxon>Arthrodermataceae</taxon>
        <taxon>Microsporum</taxon>
    </lineage>
</organism>
<feature type="region of interest" description="Disordered" evidence="1">
    <location>
        <begin position="569"/>
        <end position="607"/>
    </location>
</feature>
<evidence type="ECO:0000313" key="3">
    <source>
        <dbReference type="EMBL" id="EEQ29535.1"/>
    </source>
</evidence>
<dbReference type="OrthoDB" id="7862313at2759"/>
<protein>
    <submittedName>
        <fullName evidence="3">Inositol polyphosphate 5-phosphatase OCRL-1</fullName>
    </submittedName>
</protein>